<evidence type="ECO:0000256" key="2">
    <source>
        <dbReference type="ARBA" id="ARBA00004162"/>
    </source>
</evidence>
<feature type="compositionally biased region" description="Polar residues" evidence="11">
    <location>
        <begin position="24"/>
        <end position="33"/>
    </location>
</feature>
<dbReference type="Pfam" id="PF03748">
    <property type="entry name" value="FliL"/>
    <property type="match status" value="1"/>
</dbReference>
<name>A0A552WS28_9MICO</name>
<keyword evidence="12" id="KW-0282">Flagellum</keyword>
<gene>
    <name evidence="12" type="ORF">FJ693_08905</name>
</gene>
<dbReference type="EMBL" id="VJXR01000020">
    <property type="protein sequence ID" value="TRW45638.1"/>
    <property type="molecule type" value="Genomic_DNA"/>
</dbReference>
<evidence type="ECO:0000256" key="1">
    <source>
        <dbReference type="ARBA" id="ARBA00002254"/>
    </source>
</evidence>
<evidence type="ECO:0000313" key="13">
    <source>
        <dbReference type="Proteomes" id="UP000318693"/>
    </source>
</evidence>
<feature type="transmembrane region" description="Helical" evidence="10">
    <location>
        <begin position="42"/>
        <end position="61"/>
    </location>
</feature>
<evidence type="ECO:0000256" key="6">
    <source>
        <dbReference type="ARBA" id="ARBA00022692"/>
    </source>
</evidence>
<comment type="similarity">
    <text evidence="3 10">Belongs to the FliL family.</text>
</comment>
<dbReference type="InterPro" id="IPR005503">
    <property type="entry name" value="FliL"/>
</dbReference>
<dbReference type="Proteomes" id="UP000318693">
    <property type="component" value="Unassembled WGS sequence"/>
</dbReference>
<evidence type="ECO:0000256" key="3">
    <source>
        <dbReference type="ARBA" id="ARBA00008281"/>
    </source>
</evidence>
<keyword evidence="12" id="KW-0969">Cilium</keyword>
<reference evidence="12 13" key="1">
    <citation type="submission" date="2019-07" db="EMBL/GenBank/DDBJ databases">
        <title>Georgenia wutianyii sp. nov. and Georgenia *** sp. nov. isolated from plateau pika (Ochotona curzoniae) in the Qinghai-Tibet plateau of China.</title>
        <authorList>
            <person name="Tian Z."/>
        </authorList>
    </citation>
    <scope>NUCLEOTIDE SEQUENCE [LARGE SCALE GENOMIC DNA]</scope>
    <source>
        <strain evidence="12 13">Z446</strain>
    </source>
</reference>
<evidence type="ECO:0000256" key="11">
    <source>
        <dbReference type="SAM" id="MobiDB-lite"/>
    </source>
</evidence>
<feature type="region of interest" description="Disordered" evidence="11">
    <location>
        <begin position="1"/>
        <end position="36"/>
    </location>
</feature>
<evidence type="ECO:0000256" key="9">
    <source>
        <dbReference type="ARBA" id="ARBA00023136"/>
    </source>
</evidence>
<sequence length="169" mass="18398">MVEQRTVGRPVNVRGTPPQEPETRTSVTQQDQATRPRRGKGVLVSLAVVIVVLVAAAAFLLRPWESEAAAAPEQVELGLVVPVEPISINLADGHYLRLGFSIQLTKDATTELQVARALDLAIGVFSGKPLAEINDPALRDELKTELVRQLSETFDGEVVDVYLTDYVTQ</sequence>
<evidence type="ECO:0000256" key="8">
    <source>
        <dbReference type="ARBA" id="ARBA00022989"/>
    </source>
</evidence>
<keyword evidence="4 10" id="KW-1003">Cell membrane</keyword>
<keyword evidence="9 10" id="KW-0472">Membrane</keyword>
<protein>
    <recommendedName>
        <fullName evidence="10">Flagellar protein FliL</fullName>
    </recommendedName>
</protein>
<organism evidence="12 13">
    <name type="scientific">Georgenia yuyongxinii</name>
    <dbReference type="NCBI Taxonomy" id="2589797"/>
    <lineage>
        <taxon>Bacteria</taxon>
        <taxon>Bacillati</taxon>
        <taxon>Actinomycetota</taxon>
        <taxon>Actinomycetes</taxon>
        <taxon>Micrococcales</taxon>
        <taxon>Bogoriellaceae</taxon>
        <taxon>Georgenia</taxon>
    </lineage>
</organism>
<evidence type="ECO:0000256" key="10">
    <source>
        <dbReference type="RuleBase" id="RU364125"/>
    </source>
</evidence>
<proteinExistence type="inferred from homology"/>
<dbReference type="GO" id="GO:0005886">
    <property type="term" value="C:plasma membrane"/>
    <property type="evidence" value="ECO:0007669"/>
    <property type="project" value="UniProtKB-SubCell"/>
</dbReference>
<comment type="caution">
    <text evidence="12">The sequence shown here is derived from an EMBL/GenBank/DDBJ whole genome shotgun (WGS) entry which is preliminary data.</text>
</comment>
<dbReference type="GO" id="GO:0071973">
    <property type="term" value="P:bacterial-type flagellum-dependent cell motility"/>
    <property type="evidence" value="ECO:0007669"/>
    <property type="project" value="InterPro"/>
</dbReference>
<evidence type="ECO:0000256" key="5">
    <source>
        <dbReference type="ARBA" id="ARBA00022500"/>
    </source>
</evidence>
<comment type="function">
    <text evidence="1 10">Controls the rotational direction of flagella during chemotaxis.</text>
</comment>
<accession>A0A552WS28</accession>
<evidence type="ECO:0000256" key="7">
    <source>
        <dbReference type="ARBA" id="ARBA00022779"/>
    </source>
</evidence>
<comment type="subcellular location">
    <subcellularLocation>
        <location evidence="2">Cell membrane</location>
        <topology evidence="2">Single-pass membrane protein</topology>
    </subcellularLocation>
</comment>
<keyword evidence="5 10" id="KW-0145">Chemotaxis</keyword>
<keyword evidence="8 10" id="KW-1133">Transmembrane helix</keyword>
<keyword evidence="12" id="KW-0966">Cell projection</keyword>
<dbReference type="GO" id="GO:0006935">
    <property type="term" value="P:chemotaxis"/>
    <property type="evidence" value="ECO:0007669"/>
    <property type="project" value="UniProtKB-KW"/>
</dbReference>
<evidence type="ECO:0000313" key="12">
    <source>
        <dbReference type="EMBL" id="TRW45638.1"/>
    </source>
</evidence>
<keyword evidence="13" id="KW-1185">Reference proteome</keyword>
<dbReference type="GO" id="GO:0009425">
    <property type="term" value="C:bacterial-type flagellum basal body"/>
    <property type="evidence" value="ECO:0007669"/>
    <property type="project" value="InterPro"/>
</dbReference>
<keyword evidence="7 10" id="KW-0283">Flagellar rotation</keyword>
<keyword evidence="6 10" id="KW-0812">Transmembrane</keyword>
<dbReference type="AlphaFoldDB" id="A0A552WS28"/>
<evidence type="ECO:0000256" key="4">
    <source>
        <dbReference type="ARBA" id="ARBA00022475"/>
    </source>
</evidence>